<keyword evidence="1" id="KW-0472">Membrane</keyword>
<organism evidence="2 3">
    <name type="scientific">Paraclostridium sordellii</name>
    <name type="common">Clostridium sordellii</name>
    <dbReference type="NCBI Taxonomy" id="1505"/>
    <lineage>
        <taxon>Bacteria</taxon>
        <taxon>Bacillati</taxon>
        <taxon>Bacillota</taxon>
        <taxon>Clostridia</taxon>
        <taxon>Peptostreptococcales</taxon>
        <taxon>Peptostreptococcaceae</taxon>
        <taxon>Paraclostridium</taxon>
    </lineage>
</organism>
<name>A0ABM9RQC7_PARSO</name>
<feature type="transmembrane region" description="Helical" evidence="1">
    <location>
        <begin position="113"/>
        <end position="133"/>
    </location>
</feature>
<keyword evidence="3" id="KW-1185">Reference proteome</keyword>
<evidence type="ECO:0000313" key="2">
    <source>
        <dbReference type="EMBL" id="CEJ74258.1"/>
    </source>
</evidence>
<feature type="transmembrane region" description="Helical" evidence="1">
    <location>
        <begin position="55"/>
        <end position="76"/>
    </location>
</feature>
<feature type="transmembrane region" description="Helical" evidence="1">
    <location>
        <begin position="7"/>
        <end position="26"/>
    </location>
</feature>
<proteinExistence type="predicted"/>
<gene>
    <name evidence="2" type="ORF">ATCC9714_21461</name>
</gene>
<accession>A0ABM9RQC7</accession>
<keyword evidence="1" id="KW-0812">Transmembrane</keyword>
<evidence type="ECO:0000256" key="1">
    <source>
        <dbReference type="SAM" id="Phobius"/>
    </source>
</evidence>
<evidence type="ECO:0000313" key="3">
    <source>
        <dbReference type="Proteomes" id="UP000032811"/>
    </source>
</evidence>
<keyword evidence="1" id="KW-1133">Transmembrane helix</keyword>
<protein>
    <submittedName>
        <fullName evidence="2">Uncharacterized protein</fullName>
    </submittedName>
</protein>
<dbReference type="Proteomes" id="UP000032811">
    <property type="component" value="Chromosome 1"/>
</dbReference>
<dbReference type="EMBL" id="LN679998">
    <property type="protein sequence ID" value="CEJ74258.1"/>
    <property type="molecule type" value="Genomic_DNA"/>
</dbReference>
<reference evidence="2 3" key="1">
    <citation type="submission" date="2014-11" db="EMBL/GenBank/DDBJ databases">
        <authorList>
            <person name="Aslett M.A."/>
            <person name="De Silva N."/>
        </authorList>
    </citation>
    <scope>NUCLEOTIDE SEQUENCE [LARGE SCALE GENOMIC DNA]</scope>
    <source>
        <strain evidence="2 3">ATCC9714</strain>
    </source>
</reference>
<sequence length="199" mass="23793">MKKSVKWLLFISSYIPLFIILIFTNIDFKSTYNFIQYILTNRCEFILKNIKFQDIYLWILIILCITCLVLVKIVIIQSRGFEDNKKIIDIEPNNNSILEYFVTYLLTLSSSGFSFKEVFIFWFILYIIGHLYIKNNQFHINPTLCLLFKYNIYKVKTENSKECFILSKLNEYEFNSYLNSNIQVTLLSEGFKGNIYLYK</sequence>